<dbReference type="PANTHER" id="PTHR31001:SF40">
    <property type="entry name" value="ZN(II)2CYS6 TRANSCRIPTION FACTOR (EUROFUNG)"/>
    <property type="match status" value="1"/>
</dbReference>
<dbReference type="Pfam" id="PF00172">
    <property type="entry name" value="Zn_clus"/>
    <property type="match status" value="1"/>
</dbReference>
<evidence type="ECO:0000256" key="7">
    <source>
        <dbReference type="SAM" id="MobiDB-lite"/>
    </source>
</evidence>
<gene>
    <name evidence="9" type="ORF">PCAMFM013_S008g000221</name>
</gene>
<keyword evidence="10" id="KW-1185">Reference proteome</keyword>
<accession>A0A0G4P914</accession>
<evidence type="ECO:0000256" key="4">
    <source>
        <dbReference type="ARBA" id="ARBA00023125"/>
    </source>
</evidence>
<keyword evidence="6" id="KW-0539">Nucleus</keyword>
<keyword evidence="4" id="KW-0238">DNA-binding</keyword>
<dbReference type="InterPro" id="IPR007219">
    <property type="entry name" value="XnlR_reg_dom"/>
</dbReference>
<feature type="region of interest" description="Disordered" evidence="7">
    <location>
        <begin position="75"/>
        <end position="114"/>
    </location>
</feature>
<dbReference type="GO" id="GO:0006351">
    <property type="term" value="P:DNA-templated transcription"/>
    <property type="evidence" value="ECO:0007669"/>
    <property type="project" value="InterPro"/>
</dbReference>
<dbReference type="STRING" id="1429867.A0A0G4P914"/>
<dbReference type="InterPro" id="IPR001138">
    <property type="entry name" value="Zn2Cys6_DnaBD"/>
</dbReference>
<evidence type="ECO:0000256" key="6">
    <source>
        <dbReference type="ARBA" id="ARBA00023242"/>
    </source>
</evidence>
<proteinExistence type="predicted"/>
<evidence type="ECO:0000256" key="3">
    <source>
        <dbReference type="ARBA" id="ARBA00023015"/>
    </source>
</evidence>
<dbReference type="AlphaFoldDB" id="A0A0G4P914"/>
<dbReference type="PANTHER" id="PTHR31001">
    <property type="entry name" value="UNCHARACTERIZED TRANSCRIPTIONAL REGULATORY PROTEIN"/>
    <property type="match status" value="1"/>
</dbReference>
<evidence type="ECO:0000256" key="5">
    <source>
        <dbReference type="ARBA" id="ARBA00023163"/>
    </source>
</evidence>
<evidence type="ECO:0000256" key="1">
    <source>
        <dbReference type="ARBA" id="ARBA00004123"/>
    </source>
</evidence>
<feature type="domain" description="Zn(2)-C6 fungal-type" evidence="8">
    <location>
        <begin position="17"/>
        <end position="47"/>
    </location>
</feature>
<name>A0A0G4P914_PENC3</name>
<dbReference type="Pfam" id="PF04082">
    <property type="entry name" value="Fungal_trans"/>
    <property type="match status" value="1"/>
</dbReference>
<protein>
    <submittedName>
        <fullName evidence="9">Fungal transcriptional regulatory protein, N-terminal</fullName>
    </submittedName>
</protein>
<dbReference type="SMART" id="SM00906">
    <property type="entry name" value="Fungal_trans"/>
    <property type="match status" value="1"/>
</dbReference>
<feature type="compositionally biased region" description="Basic and acidic residues" evidence="7">
    <location>
        <begin position="102"/>
        <end position="114"/>
    </location>
</feature>
<feature type="compositionally biased region" description="Basic and acidic residues" evidence="7">
    <location>
        <begin position="703"/>
        <end position="720"/>
    </location>
</feature>
<evidence type="ECO:0000256" key="2">
    <source>
        <dbReference type="ARBA" id="ARBA00022723"/>
    </source>
</evidence>
<sequence>MMSTEARAISRTRPSFTCLPCKRRKIKCEKQRPACRDCRRLNDVCVYPPVTTSDEPKSGENLPQRNIQIADQHHASDFPLPTPLHNNGRSVENPPANNETNNDTHPRGKSRQDEMAWASETFDLLEDSTLSVTDPPVDFYEFGTLSDGPPPSCLPALSHHSSAIDQSSLWPTPQSSTPIFSREPPDITNNITNKSNADASSTLQESSQLMGCLSSPQGDLRRYMGHSFWALAANQTVDRDVLPHAEQLRCPSQKNHARNSEEWTRMLQSLPPKKAFWEQTATQIPVDQKTESGIQMRDSCVFIKQLRLMLERTLVLSHYTELPTLNGFIAVLLAWECDPIANEILAAPAFVSQAMQVARTLGLHHEESIVSRGKVEAELARRVWYHVVFLEVYACVAAGSVLSYGTQESSYNTQLPQPLHDSFLDSERRTRIGVPSARRPSTAMLMIVGRCRMTRTLRCIMEFGYKAQPLSNQECEILEREIRQFEVAIDGLINQIVVRGIPEQGHLSSQLLRVNHQTHPHYYDDTIHEETVLNAYARIQLDMMKQYVRIFFNRQVLAGSSVSSSVWDDQIIACRQFLKNYVNLARLPAFSPYWWLCPGKLQPLHECLIAMTCMKERPQHPDTQILLYLLSEIFEIFKGTEARDDSLLSQSFRRYEAPWQKLQQRLDETTSAYSLNATSRFRDPPLQENDDQPMWQQPSLSGNEKRLRPPDVAARTERAAEPLSDGFRIPVPLHSHDSTPSFARSSRTKRRRSSRSCSTSTLAPPQTDMGAGWPLGDLSDPSKSVKTVPLTPRLSVSNCGGGDFSNSAFMEITAPDVLRELPTDWDDVFNI</sequence>
<comment type="subcellular location">
    <subcellularLocation>
        <location evidence="1">Nucleus</location>
    </subcellularLocation>
</comment>
<dbReference type="Proteomes" id="UP000053732">
    <property type="component" value="Unassembled WGS sequence"/>
</dbReference>
<evidence type="ECO:0000313" key="10">
    <source>
        <dbReference type="Proteomes" id="UP000053732"/>
    </source>
</evidence>
<dbReference type="InterPro" id="IPR050613">
    <property type="entry name" value="Sec_Metabolite_Reg"/>
</dbReference>
<dbReference type="EMBL" id="HG793141">
    <property type="protein sequence ID" value="CRL22792.1"/>
    <property type="molecule type" value="Genomic_DNA"/>
</dbReference>
<dbReference type="PROSITE" id="PS50048">
    <property type="entry name" value="ZN2_CY6_FUNGAL_2"/>
    <property type="match status" value="1"/>
</dbReference>
<organism evidence="9 10">
    <name type="scientific">Penicillium camemberti (strain FM 013)</name>
    <dbReference type="NCBI Taxonomy" id="1429867"/>
    <lineage>
        <taxon>Eukaryota</taxon>
        <taxon>Fungi</taxon>
        <taxon>Dikarya</taxon>
        <taxon>Ascomycota</taxon>
        <taxon>Pezizomycotina</taxon>
        <taxon>Eurotiomycetes</taxon>
        <taxon>Eurotiomycetidae</taxon>
        <taxon>Eurotiales</taxon>
        <taxon>Aspergillaceae</taxon>
        <taxon>Penicillium</taxon>
    </lineage>
</organism>
<reference evidence="9 10" key="1">
    <citation type="journal article" date="2014" name="Nat. Commun.">
        <title>Multiple recent horizontal transfers of a large genomic region in cheese making fungi.</title>
        <authorList>
            <person name="Cheeseman K."/>
            <person name="Ropars J."/>
            <person name="Renault P."/>
            <person name="Dupont J."/>
            <person name="Gouzy J."/>
            <person name="Branca A."/>
            <person name="Abraham A.L."/>
            <person name="Ceppi M."/>
            <person name="Conseiller E."/>
            <person name="Debuchy R."/>
            <person name="Malagnac F."/>
            <person name="Goarin A."/>
            <person name="Silar P."/>
            <person name="Lacoste S."/>
            <person name="Sallet E."/>
            <person name="Bensimon A."/>
            <person name="Giraud T."/>
            <person name="Brygoo Y."/>
        </authorList>
    </citation>
    <scope>NUCLEOTIDE SEQUENCE [LARGE SCALE GENOMIC DNA]</scope>
    <source>
        <strain evidence="10">FM 013</strain>
    </source>
</reference>
<evidence type="ECO:0000313" key="9">
    <source>
        <dbReference type="EMBL" id="CRL22792.1"/>
    </source>
</evidence>
<dbReference type="CDD" id="cd00067">
    <property type="entry name" value="GAL4"/>
    <property type="match status" value="1"/>
</dbReference>
<keyword evidence="3" id="KW-0805">Transcription regulation</keyword>
<dbReference type="SUPFAM" id="SSF57701">
    <property type="entry name" value="Zn2/Cys6 DNA-binding domain"/>
    <property type="match status" value="1"/>
</dbReference>
<feature type="compositionally biased region" description="Polar residues" evidence="7">
    <location>
        <begin position="84"/>
        <end position="101"/>
    </location>
</feature>
<dbReference type="PROSITE" id="PS00463">
    <property type="entry name" value="ZN2_CY6_FUNGAL_1"/>
    <property type="match status" value="1"/>
</dbReference>
<dbReference type="CDD" id="cd12148">
    <property type="entry name" value="fungal_TF_MHR"/>
    <property type="match status" value="1"/>
</dbReference>
<dbReference type="Gene3D" id="4.10.240.10">
    <property type="entry name" value="Zn(2)-C6 fungal-type DNA-binding domain"/>
    <property type="match status" value="1"/>
</dbReference>
<dbReference type="GO" id="GO:0005634">
    <property type="term" value="C:nucleus"/>
    <property type="evidence" value="ECO:0007669"/>
    <property type="project" value="UniProtKB-SubCell"/>
</dbReference>
<dbReference type="GO" id="GO:0008270">
    <property type="term" value="F:zinc ion binding"/>
    <property type="evidence" value="ECO:0007669"/>
    <property type="project" value="InterPro"/>
</dbReference>
<keyword evidence="5" id="KW-0804">Transcription</keyword>
<evidence type="ECO:0000259" key="8">
    <source>
        <dbReference type="PROSITE" id="PS50048"/>
    </source>
</evidence>
<dbReference type="GO" id="GO:0003677">
    <property type="term" value="F:DNA binding"/>
    <property type="evidence" value="ECO:0007669"/>
    <property type="project" value="UniProtKB-KW"/>
</dbReference>
<dbReference type="SMART" id="SM00066">
    <property type="entry name" value="GAL4"/>
    <property type="match status" value="1"/>
</dbReference>
<feature type="region of interest" description="Disordered" evidence="7">
    <location>
        <begin position="680"/>
        <end position="773"/>
    </location>
</feature>
<dbReference type="GO" id="GO:0000981">
    <property type="term" value="F:DNA-binding transcription factor activity, RNA polymerase II-specific"/>
    <property type="evidence" value="ECO:0007669"/>
    <property type="project" value="InterPro"/>
</dbReference>
<keyword evidence="2" id="KW-0479">Metal-binding</keyword>
<dbReference type="InterPro" id="IPR036864">
    <property type="entry name" value="Zn2-C6_fun-type_DNA-bd_sf"/>
</dbReference>